<evidence type="ECO:0000313" key="3">
    <source>
        <dbReference type="Proteomes" id="UP000054248"/>
    </source>
</evidence>
<dbReference type="OrthoDB" id="447346at2759"/>
<dbReference type="PROSITE" id="PS51819">
    <property type="entry name" value="VOC"/>
    <property type="match status" value="1"/>
</dbReference>
<dbReference type="Gene3D" id="3.10.180.10">
    <property type="entry name" value="2,3-Dihydroxybiphenyl 1,2-Dioxygenase, domain 1"/>
    <property type="match status" value="1"/>
</dbReference>
<dbReference type="SUPFAM" id="SSF54593">
    <property type="entry name" value="Glyoxalase/Bleomycin resistance protein/Dihydroxybiphenyl dioxygenase"/>
    <property type="match status" value="1"/>
</dbReference>
<reference evidence="3" key="2">
    <citation type="submission" date="2015-01" db="EMBL/GenBank/DDBJ databases">
        <title>Evolutionary Origins and Diversification of the Mycorrhizal Mutualists.</title>
        <authorList>
            <consortium name="DOE Joint Genome Institute"/>
            <consortium name="Mycorrhizal Genomics Consortium"/>
            <person name="Kohler A."/>
            <person name="Kuo A."/>
            <person name="Nagy L.G."/>
            <person name="Floudas D."/>
            <person name="Copeland A."/>
            <person name="Barry K.W."/>
            <person name="Cichocki N."/>
            <person name="Veneault-Fourrey C."/>
            <person name="LaButti K."/>
            <person name="Lindquist E.A."/>
            <person name="Lipzen A."/>
            <person name="Lundell T."/>
            <person name="Morin E."/>
            <person name="Murat C."/>
            <person name="Riley R."/>
            <person name="Ohm R."/>
            <person name="Sun H."/>
            <person name="Tunlid A."/>
            <person name="Henrissat B."/>
            <person name="Grigoriev I.V."/>
            <person name="Hibbett D.S."/>
            <person name="Martin F."/>
        </authorList>
    </citation>
    <scope>NUCLEOTIDE SEQUENCE [LARGE SCALE GENOMIC DNA]</scope>
    <source>
        <strain evidence="3">MUT 4182</strain>
    </source>
</reference>
<organism evidence="2 3">
    <name type="scientific">Tulasnella calospora MUT 4182</name>
    <dbReference type="NCBI Taxonomy" id="1051891"/>
    <lineage>
        <taxon>Eukaryota</taxon>
        <taxon>Fungi</taxon>
        <taxon>Dikarya</taxon>
        <taxon>Basidiomycota</taxon>
        <taxon>Agaricomycotina</taxon>
        <taxon>Agaricomycetes</taxon>
        <taxon>Cantharellales</taxon>
        <taxon>Tulasnellaceae</taxon>
        <taxon>Tulasnella</taxon>
    </lineage>
</organism>
<dbReference type="STRING" id="1051891.A0A0C3KT06"/>
<dbReference type="PANTHER" id="PTHR33993:SF2">
    <property type="entry name" value="VOC DOMAIN-CONTAINING PROTEIN"/>
    <property type="match status" value="1"/>
</dbReference>
<accession>A0A0C3KT06</accession>
<reference evidence="2 3" key="1">
    <citation type="submission" date="2014-04" db="EMBL/GenBank/DDBJ databases">
        <authorList>
            <consortium name="DOE Joint Genome Institute"/>
            <person name="Kuo A."/>
            <person name="Girlanda M."/>
            <person name="Perotto S."/>
            <person name="Kohler A."/>
            <person name="Nagy L.G."/>
            <person name="Floudas D."/>
            <person name="Copeland A."/>
            <person name="Barry K.W."/>
            <person name="Cichocki N."/>
            <person name="Veneault-Fourrey C."/>
            <person name="LaButti K."/>
            <person name="Lindquist E.A."/>
            <person name="Lipzen A."/>
            <person name="Lundell T."/>
            <person name="Morin E."/>
            <person name="Murat C."/>
            <person name="Sun H."/>
            <person name="Tunlid A."/>
            <person name="Henrissat B."/>
            <person name="Grigoriev I.V."/>
            <person name="Hibbett D.S."/>
            <person name="Martin F."/>
            <person name="Nordberg H.P."/>
            <person name="Cantor M.N."/>
            <person name="Hua S.X."/>
        </authorList>
    </citation>
    <scope>NUCLEOTIDE SEQUENCE [LARGE SCALE GENOMIC DNA]</scope>
    <source>
        <strain evidence="2 3">MUT 4182</strain>
    </source>
</reference>
<dbReference type="PANTHER" id="PTHR33993">
    <property type="entry name" value="GLYOXALASE-RELATED"/>
    <property type="match status" value="1"/>
</dbReference>
<dbReference type="CDD" id="cd07247">
    <property type="entry name" value="SgaA_N_like"/>
    <property type="match status" value="1"/>
</dbReference>
<protein>
    <recommendedName>
        <fullName evidence="1">VOC domain-containing protein</fullName>
    </recommendedName>
</protein>
<sequence>MSDFMSLPYDKPADNCVAFMRIWVSDIDRAEKFYSTVFGWVFQSERYQSTISVFKTGGQVMGSLHQHKEAGTKAPAVLNYIKVASVEETLKKVVEAGGKVVEDKWTEGNHTDMGTFEDTEGNLVGLLHWLM</sequence>
<dbReference type="EMBL" id="KN823057">
    <property type="protein sequence ID" value="KIO24618.1"/>
    <property type="molecule type" value="Genomic_DNA"/>
</dbReference>
<dbReference type="InterPro" id="IPR029068">
    <property type="entry name" value="Glyas_Bleomycin-R_OHBP_Dase"/>
</dbReference>
<name>A0A0C3KT06_9AGAM</name>
<dbReference type="InterPro" id="IPR004360">
    <property type="entry name" value="Glyas_Fos-R_dOase_dom"/>
</dbReference>
<dbReference type="HOGENOM" id="CLU_127592_4_0_1"/>
<gene>
    <name evidence="2" type="ORF">M407DRAFT_212284</name>
</gene>
<dbReference type="Pfam" id="PF00903">
    <property type="entry name" value="Glyoxalase"/>
    <property type="match status" value="1"/>
</dbReference>
<dbReference type="InterPro" id="IPR037523">
    <property type="entry name" value="VOC_core"/>
</dbReference>
<dbReference type="Proteomes" id="UP000054248">
    <property type="component" value="Unassembled WGS sequence"/>
</dbReference>
<keyword evidence="3" id="KW-1185">Reference proteome</keyword>
<feature type="domain" description="VOC" evidence="1">
    <location>
        <begin position="16"/>
        <end position="129"/>
    </location>
</feature>
<dbReference type="AlphaFoldDB" id="A0A0C3KT06"/>
<evidence type="ECO:0000259" key="1">
    <source>
        <dbReference type="PROSITE" id="PS51819"/>
    </source>
</evidence>
<dbReference type="InterPro" id="IPR052164">
    <property type="entry name" value="Anthracycline_SecMetBiosynth"/>
</dbReference>
<evidence type="ECO:0000313" key="2">
    <source>
        <dbReference type="EMBL" id="KIO24618.1"/>
    </source>
</evidence>
<proteinExistence type="predicted"/>